<dbReference type="PANTHER" id="PTHR15020">
    <property type="entry name" value="FLAVIN REDUCTASE-RELATED"/>
    <property type="match status" value="1"/>
</dbReference>
<dbReference type="Gene3D" id="3.40.50.720">
    <property type="entry name" value="NAD(P)-binding Rossmann-like Domain"/>
    <property type="match status" value="1"/>
</dbReference>
<reference evidence="2 3" key="1">
    <citation type="submission" date="2016-11" db="EMBL/GenBank/DDBJ databases">
        <authorList>
            <person name="Jaros S."/>
            <person name="Januszkiewicz K."/>
            <person name="Wedrychowicz H."/>
        </authorList>
    </citation>
    <scope>NUCLEOTIDE SEQUENCE [LARGE SCALE GENOMIC DNA]</scope>
    <source>
        <strain evidence="2 3">Con a/3</strain>
    </source>
</reference>
<dbReference type="InterPro" id="IPR016040">
    <property type="entry name" value="NAD(P)-bd_dom"/>
</dbReference>
<dbReference type="SUPFAM" id="SSF51735">
    <property type="entry name" value="NAD(P)-binding Rossmann-fold domains"/>
    <property type="match status" value="1"/>
</dbReference>
<gene>
    <name evidence="2" type="ORF">UN64_18950</name>
</gene>
<evidence type="ECO:0000313" key="3">
    <source>
        <dbReference type="Proteomes" id="UP000188597"/>
    </source>
</evidence>
<name>A0A1V3G4P6_9BACL</name>
<evidence type="ECO:0000313" key="2">
    <source>
        <dbReference type="EMBL" id="OOE08980.1"/>
    </source>
</evidence>
<dbReference type="RefSeq" id="WP_171978974.1">
    <property type="nucleotide sequence ID" value="NZ_MQMF01000008.1"/>
</dbReference>
<sequence>MKVAVIGTSESVGELVLKKLKEKNHQSVAVIKDEHRKPDMEKLGATEVVVNEGDHFEEVFAACNAVIYIAGSSQRTGENKTVLIDHDEVIDSIEEAKKMRIERFILMSAIRANESENSDSSKVGEKDKPDERLREEGFKYTIIRPGHLTDKPGKGLVTIGESLDIDEGEISKEDVASVLVEILDNHDSFHKTFDVVSGNVPIHEAFYH</sequence>
<organism evidence="2 3">
    <name type="scientific">Fictibacillus arsenicus</name>
    <dbReference type="NCBI Taxonomy" id="255247"/>
    <lineage>
        <taxon>Bacteria</taxon>
        <taxon>Bacillati</taxon>
        <taxon>Bacillota</taxon>
        <taxon>Bacilli</taxon>
        <taxon>Bacillales</taxon>
        <taxon>Fictibacillaceae</taxon>
        <taxon>Fictibacillus</taxon>
    </lineage>
</organism>
<comment type="caution">
    <text evidence="2">The sequence shown here is derived from an EMBL/GenBank/DDBJ whole genome shotgun (WGS) entry which is preliminary data.</text>
</comment>
<evidence type="ECO:0000259" key="1">
    <source>
        <dbReference type="Pfam" id="PF13460"/>
    </source>
</evidence>
<dbReference type="InterPro" id="IPR036291">
    <property type="entry name" value="NAD(P)-bd_dom_sf"/>
</dbReference>
<dbReference type="AlphaFoldDB" id="A0A1V3G4P6"/>
<dbReference type="Proteomes" id="UP000188597">
    <property type="component" value="Unassembled WGS sequence"/>
</dbReference>
<dbReference type="PANTHER" id="PTHR15020:SF50">
    <property type="entry name" value="UPF0659 PROTEIN YMR090W"/>
    <property type="match status" value="1"/>
</dbReference>
<proteinExistence type="predicted"/>
<protein>
    <recommendedName>
        <fullName evidence="1">NAD(P)-binding domain-containing protein</fullName>
    </recommendedName>
</protein>
<dbReference type="Pfam" id="PF13460">
    <property type="entry name" value="NAD_binding_10"/>
    <property type="match status" value="1"/>
</dbReference>
<dbReference type="EMBL" id="MQMF01000008">
    <property type="protein sequence ID" value="OOE08980.1"/>
    <property type="molecule type" value="Genomic_DNA"/>
</dbReference>
<accession>A0A1V3G4P6</accession>
<feature type="domain" description="NAD(P)-binding" evidence="1">
    <location>
        <begin position="11"/>
        <end position="185"/>
    </location>
</feature>